<dbReference type="InterPro" id="IPR029058">
    <property type="entry name" value="AB_hydrolase_fold"/>
</dbReference>
<evidence type="ECO:0000256" key="6">
    <source>
        <dbReference type="ARBA" id="ARBA00022837"/>
    </source>
</evidence>
<dbReference type="Pfam" id="PF07519">
    <property type="entry name" value="Tannase"/>
    <property type="match status" value="1"/>
</dbReference>
<dbReference type="GO" id="GO:0046872">
    <property type="term" value="F:metal ion binding"/>
    <property type="evidence" value="ECO:0007669"/>
    <property type="project" value="UniProtKB-KW"/>
</dbReference>
<dbReference type="GeneID" id="49321344"/>
<keyword evidence="7" id="KW-1015">Disulfide bond</keyword>
<evidence type="ECO:0000256" key="3">
    <source>
        <dbReference type="ARBA" id="ARBA00022723"/>
    </source>
</evidence>
<organism evidence="8 10">
    <name type="scientific">Dickeya dianthicola</name>
    <dbReference type="NCBI Taxonomy" id="204039"/>
    <lineage>
        <taxon>Bacteria</taxon>
        <taxon>Pseudomonadati</taxon>
        <taxon>Pseudomonadota</taxon>
        <taxon>Gammaproteobacteria</taxon>
        <taxon>Enterobacterales</taxon>
        <taxon>Pectobacteriaceae</taxon>
        <taxon>Dickeya</taxon>
    </lineage>
</organism>
<evidence type="ECO:0000256" key="5">
    <source>
        <dbReference type="ARBA" id="ARBA00022801"/>
    </source>
</evidence>
<dbReference type="GO" id="GO:0052689">
    <property type="term" value="F:carboxylic ester hydrolase activity"/>
    <property type="evidence" value="ECO:0007669"/>
    <property type="project" value="UniProtKB-KW"/>
</dbReference>
<comment type="caution">
    <text evidence="8">The sequence shown here is derived from an EMBL/GenBank/DDBJ whole genome shotgun (WGS) entry which is preliminary data.</text>
</comment>
<keyword evidence="4" id="KW-0732">Signal</keyword>
<proteinExistence type="inferred from homology"/>
<keyword evidence="3" id="KW-0479">Metal-binding</keyword>
<evidence type="ECO:0000313" key="10">
    <source>
        <dbReference type="Proteomes" id="UP000245055"/>
    </source>
</evidence>
<keyword evidence="11" id="KW-1185">Reference proteome</keyword>
<gene>
    <name evidence="9" type="ORF">D5077_05900</name>
    <name evidence="8" type="ORF">DF213_13665</name>
</gene>
<dbReference type="RefSeq" id="WP_024105222.1">
    <property type="nucleotide sequence ID" value="NZ_CP031560.1"/>
</dbReference>
<keyword evidence="2" id="KW-0719">Serine esterase</keyword>
<sequence>MRVAGDQQARLDYAYTAIGKVTQQAKTLINALYQKNPRHSYFMGCSNGGREAMIAAQRYPNEFDGVVAGNAAFRLSRASINSSYVQRALVISTPADKSTSLINARDLAVLQMGILKQCDAKDGLKDGIINAWEQCDFRPEMVEKELGKEKVELVKTIFSGARNSRGEALYSAFPYHSSLTDPEWYESWFGKDFATSSSMNATLMVPFLIQYFSQPAIAELSTFNFDTDVAKTLNTRGLTDADSPVLSTFRANGGRMVIFEGTADPFFSAFDQRDWYQDMDRFMGNAQEFARLFTVPGLAHCSGGNALDDFDPLTTLENWREKGEVPDFMLAKGSKVFAGKTQPVCAYPKVAMFKGGDSNKAESFECR</sequence>
<name>A0AAP2CYP4_9GAMM</name>
<evidence type="ECO:0000256" key="2">
    <source>
        <dbReference type="ARBA" id="ARBA00022487"/>
    </source>
</evidence>
<keyword evidence="6" id="KW-0106">Calcium</keyword>
<dbReference type="Proteomes" id="UP000266633">
    <property type="component" value="Unassembled WGS sequence"/>
</dbReference>
<protein>
    <submittedName>
        <fullName evidence="8">Tannase/feruloyl esterase family alpha/beta hydrolase</fullName>
    </submittedName>
</protein>
<evidence type="ECO:0000313" key="8">
    <source>
        <dbReference type="EMBL" id="PWD72181.1"/>
    </source>
</evidence>
<dbReference type="EMBL" id="QZDO01000018">
    <property type="protein sequence ID" value="RJL75415.1"/>
    <property type="molecule type" value="Genomic_DNA"/>
</dbReference>
<reference evidence="8 10" key="1">
    <citation type="submission" date="2018-05" db="EMBL/GenBank/DDBJ databases">
        <title>Genomic diversity of pathogens causing Blackleg of Potato in Pakistan.</title>
        <authorList>
            <person name="Sarfraz S."/>
            <person name="Riaz K."/>
            <person name="Oulghazi S."/>
            <person name="Cigna J."/>
            <person name="Sahi S.T."/>
            <person name="Khan S.H."/>
            <person name="Hameed A."/>
            <person name="Faure D."/>
        </authorList>
    </citation>
    <scope>NUCLEOTIDE SEQUENCE [LARGE SCALE GENOMIC DNA]</scope>
    <source>
        <strain evidence="8 10">SS70</strain>
    </source>
</reference>
<dbReference type="InterPro" id="IPR011118">
    <property type="entry name" value="Tannase/feruloyl_esterase"/>
</dbReference>
<dbReference type="AlphaFoldDB" id="A0AAP2CYP4"/>
<dbReference type="EMBL" id="QESZ01000019">
    <property type="protein sequence ID" value="PWD72181.1"/>
    <property type="molecule type" value="Genomic_DNA"/>
</dbReference>
<keyword evidence="5 8" id="KW-0378">Hydrolase</keyword>
<evidence type="ECO:0000256" key="4">
    <source>
        <dbReference type="ARBA" id="ARBA00022729"/>
    </source>
</evidence>
<accession>A0AAP2CYP4</accession>
<dbReference type="PANTHER" id="PTHR33938">
    <property type="entry name" value="FERULOYL ESTERASE B-RELATED"/>
    <property type="match status" value="1"/>
</dbReference>
<evidence type="ECO:0000313" key="11">
    <source>
        <dbReference type="Proteomes" id="UP000266633"/>
    </source>
</evidence>
<dbReference type="PANTHER" id="PTHR33938:SF15">
    <property type="entry name" value="FERULOYL ESTERASE B-RELATED"/>
    <property type="match status" value="1"/>
</dbReference>
<evidence type="ECO:0000313" key="9">
    <source>
        <dbReference type="EMBL" id="RJL75415.1"/>
    </source>
</evidence>
<dbReference type="Proteomes" id="UP000245055">
    <property type="component" value="Unassembled WGS sequence"/>
</dbReference>
<evidence type="ECO:0000256" key="1">
    <source>
        <dbReference type="ARBA" id="ARBA00006249"/>
    </source>
</evidence>
<dbReference type="SUPFAM" id="SSF53474">
    <property type="entry name" value="alpha/beta-Hydrolases"/>
    <property type="match status" value="1"/>
</dbReference>
<comment type="similarity">
    <text evidence="1">Belongs to the tannase family.</text>
</comment>
<reference evidence="9 11" key="2">
    <citation type="submission" date="2018-09" db="EMBL/GenBank/DDBJ databases">
        <title>Phylogenetic diversity of Pectobacterium and Dickeya strains causing blackleg disease of potato in Morocco.</title>
        <authorList>
            <person name="Oulghazi S."/>
            <person name="Moumni M."/>
            <person name="Faure D."/>
        </authorList>
    </citation>
    <scope>NUCLEOTIDE SEQUENCE [LARGE SCALE GENOMIC DNA]</scope>
    <source>
        <strain evidence="9 11">S4.16.03.LID</strain>
    </source>
</reference>
<evidence type="ECO:0000256" key="7">
    <source>
        <dbReference type="ARBA" id="ARBA00023157"/>
    </source>
</evidence>
<dbReference type="Gene3D" id="3.40.50.1820">
    <property type="entry name" value="alpha/beta hydrolase"/>
    <property type="match status" value="1"/>
</dbReference>